<comment type="catalytic activity">
    <reaction evidence="1">
        <text>ATP + protein L-histidine = ADP + protein N-phospho-L-histidine.</text>
        <dbReference type="EC" id="2.7.13.3"/>
    </reaction>
</comment>
<dbReference type="RefSeq" id="WP_398718201.1">
    <property type="nucleotide sequence ID" value="NZ_JBIRWE010000003.1"/>
</dbReference>
<feature type="compositionally biased region" description="Pro residues" evidence="12">
    <location>
        <begin position="786"/>
        <end position="797"/>
    </location>
</feature>
<dbReference type="SMART" id="SM00304">
    <property type="entry name" value="HAMP"/>
    <property type="match status" value="1"/>
</dbReference>
<evidence type="ECO:0000256" key="12">
    <source>
        <dbReference type="SAM" id="MobiDB-lite"/>
    </source>
</evidence>
<evidence type="ECO:0000256" key="3">
    <source>
        <dbReference type="ARBA" id="ARBA00012438"/>
    </source>
</evidence>
<keyword evidence="9" id="KW-0067">ATP-binding</keyword>
<comment type="caution">
    <text evidence="16">The sequence shown here is derived from an EMBL/GenBank/DDBJ whole genome shotgun (WGS) entry which is preliminary data.</text>
</comment>
<keyword evidence="17" id="KW-1185">Reference proteome</keyword>
<feature type="compositionally biased region" description="Pro residues" evidence="12">
    <location>
        <begin position="760"/>
        <end position="778"/>
    </location>
</feature>
<evidence type="ECO:0000256" key="2">
    <source>
        <dbReference type="ARBA" id="ARBA00004370"/>
    </source>
</evidence>
<evidence type="ECO:0000256" key="6">
    <source>
        <dbReference type="ARBA" id="ARBA00022692"/>
    </source>
</evidence>
<feature type="compositionally biased region" description="Pro residues" evidence="12">
    <location>
        <begin position="814"/>
        <end position="829"/>
    </location>
</feature>
<keyword evidence="11" id="KW-0902">Two-component regulatory system</keyword>
<feature type="domain" description="HAMP" evidence="14">
    <location>
        <begin position="383"/>
        <end position="454"/>
    </location>
</feature>
<reference evidence="16 17" key="1">
    <citation type="submission" date="2024-10" db="EMBL/GenBank/DDBJ databases">
        <title>The Natural Products Discovery Center: Release of the First 8490 Sequenced Strains for Exploring Actinobacteria Biosynthetic Diversity.</title>
        <authorList>
            <person name="Kalkreuter E."/>
            <person name="Kautsar S.A."/>
            <person name="Yang D."/>
            <person name="Bader C.D."/>
            <person name="Teijaro C.N."/>
            <person name="Fluegel L."/>
            <person name="Davis C.M."/>
            <person name="Simpson J.R."/>
            <person name="Lauterbach L."/>
            <person name="Steele A.D."/>
            <person name="Gui C."/>
            <person name="Meng S."/>
            <person name="Li G."/>
            <person name="Viehrig K."/>
            <person name="Ye F."/>
            <person name="Su P."/>
            <person name="Kiefer A.F."/>
            <person name="Nichols A."/>
            <person name="Cepeda A.J."/>
            <person name="Yan W."/>
            <person name="Fan B."/>
            <person name="Jiang Y."/>
            <person name="Adhikari A."/>
            <person name="Zheng C.-J."/>
            <person name="Schuster L."/>
            <person name="Cowan T.M."/>
            <person name="Smanski M.J."/>
            <person name="Chevrette M.G."/>
            <person name="De Carvalho L.P.S."/>
            <person name="Shen B."/>
        </authorList>
    </citation>
    <scope>NUCLEOTIDE SEQUENCE [LARGE SCALE GENOMIC DNA]</scope>
    <source>
        <strain evidence="16 17">NPDC020327</strain>
    </source>
</reference>
<evidence type="ECO:0000259" key="14">
    <source>
        <dbReference type="SMART" id="SM00304"/>
    </source>
</evidence>
<protein>
    <recommendedName>
        <fullName evidence="3">histidine kinase</fullName>
        <ecNumber evidence="3">2.7.13.3</ecNumber>
    </recommendedName>
</protein>
<dbReference type="Gene3D" id="6.10.340.10">
    <property type="match status" value="1"/>
</dbReference>
<evidence type="ECO:0000313" key="16">
    <source>
        <dbReference type="EMBL" id="MFI1964313.1"/>
    </source>
</evidence>
<dbReference type="PANTHER" id="PTHR44936">
    <property type="entry name" value="SENSOR PROTEIN CREC"/>
    <property type="match status" value="1"/>
</dbReference>
<feature type="transmembrane region" description="Helical" evidence="13">
    <location>
        <begin position="364"/>
        <end position="386"/>
    </location>
</feature>
<proteinExistence type="predicted"/>
<dbReference type="InterPro" id="IPR003660">
    <property type="entry name" value="HAMP_dom"/>
</dbReference>
<keyword evidence="4" id="KW-0597">Phosphoprotein</keyword>
<dbReference type="SUPFAM" id="SSF55874">
    <property type="entry name" value="ATPase domain of HSP90 chaperone/DNA topoisomerase II/histidine kinase"/>
    <property type="match status" value="1"/>
</dbReference>
<keyword evidence="6 13" id="KW-0812">Transmembrane</keyword>
<dbReference type="Proteomes" id="UP001611548">
    <property type="component" value="Unassembled WGS sequence"/>
</dbReference>
<gene>
    <name evidence="16" type="ORF">ACH429_09350</name>
</gene>
<keyword evidence="13" id="KW-0472">Membrane</keyword>
<dbReference type="SMART" id="SM00387">
    <property type="entry name" value="HATPase_c"/>
    <property type="match status" value="1"/>
</dbReference>
<evidence type="ECO:0000256" key="11">
    <source>
        <dbReference type="ARBA" id="ARBA00023012"/>
    </source>
</evidence>
<keyword evidence="7" id="KW-0547">Nucleotide-binding</keyword>
<dbReference type="InterPro" id="IPR013587">
    <property type="entry name" value="Nitrate/nitrite_sensing"/>
</dbReference>
<evidence type="ECO:0000256" key="10">
    <source>
        <dbReference type="ARBA" id="ARBA00022989"/>
    </source>
</evidence>
<feature type="region of interest" description="Disordered" evidence="12">
    <location>
        <begin position="891"/>
        <end position="921"/>
    </location>
</feature>
<dbReference type="InterPro" id="IPR003594">
    <property type="entry name" value="HATPase_dom"/>
</dbReference>
<comment type="subcellular location">
    <subcellularLocation>
        <location evidence="2">Membrane</location>
    </subcellularLocation>
</comment>
<keyword evidence="8" id="KW-0418">Kinase</keyword>
<dbReference type="PANTHER" id="PTHR44936:SF9">
    <property type="entry name" value="SENSOR PROTEIN CREC"/>
    <property type="match status" value="1"/>
</dbReference>
<accession>A0ABW7UNU3</accession>
<name>A0ABW7UNU3_9ACTN</name>
<sequence>MPDPPFTEPFDNPVSPKVVTGRMPRREAGEWAMGLGDRSNPSRRPRERVSPTGRARSSSGPNWSPRHWRLTTRLVALLALPMLLCAALVAHDVSDSVERAKRKENAQLRTQLVFAATVAAHSLQNERDVAALAHGRQTPDVSRHREATDQSLKDFRSKSAEVRGSAALDENLANADKALAGLSALRSKAFTEKFGTLPTQQAYEDVITPLLALDTALDFGDEEQPMSEGWALHSLSIQKSALSGQRAVLNATLERGGPNRAEATAVEELRGVEKRARQEFRTLDAGKDVANYDQIVNSDVVPGMIDKVLANPKGKNGVSVQQWHRAATEMLDQLHEVETEAAQRLLDEATSSRKEATRQALTEVTLVISALLAALTIAVFMARTLIRRLRRLRRVALRVADAQLPSLVKEISARGGLDQVDLESAPFDLGVRDEIGEVSRAFDAVFHEAVKQAGEQAVLRTSVNTMLVALSRRSQGLIYRQLDLISALEQAEHDPKTLAELFHVDHLATRMRRHGENLLLLAGEEPGRTRTQPALLVDVIRAAAAEVEQYTRIDVAWIPQTAVSGPATHHLTHLLAELMENATQFSDPASRVKVMAAPAPGGALTVHIHDEGLGIPAGRLTALNDQLQHAPLVDVAATRCMGLHVVSRLAARLGVRVQLWSGPEGTTAELSLPGHLLLTTAAVPQAMDGGSAPSPTAPQRHRAPSPNPPQHHRAPSPAAPQRHRVPSPTAPQHHRAPSPNPPQQHRAPSPLSGPVHGPRSAPPVAPAPGTRPAPPAPHGPASLPQLVPPAAPAPPLPIREAQPAPPIREAQHAPPAPAAQPPSTPPPHGPEPHAPEPEMLASGLPLRVPMTALRPGSAGAEATCEPTPGGQETQQLLASELGQRVTSFCGGARRARTPDIASPDGVAPSAPRKPENAKETR</sequence>
<evidence type="ECO:0000256" key="5">
    <source>
        <dbReference type="ARBA" id="ARBA00022679"/>
    </source>
</evidence>
<evidence type="ECO:0000256" key="7">
    <source>
        <dbReference type="ARBA" id="ARBA00022741"/>
    </source>
</evidence>
<keyword evidence="5" id="KW-0808">Transferase</keyword>
<feature type="domain" description="Histidine kinase/HSP90-like ATPase" evidence="15">
    <location>
        <begin position="566"/>
        <end position="676"/>
    </location>
</feature>
<dbReference type="Pfam" id="PF08376">
    <property type="entry name" value="NIT"/>
    <property type="match status" value="1"/>
</dbReference>
<feature type="compositionally biased region" description="Basic and acidic residues" evidence="12">
    <location>
        <begin position="912"/>
        <end position="921"/>
    </location>
</feature>
<evidence type="ECO:0000256" key="9">
    <source>
        <dbReference type="ARBA" id="ARBA00022840"/>
    </source>
</evidence>
<feature type="region of interest" description="Disordered" evidence="12">
    <location>
        <begin position="1"/>
        <end position="65"/>
    </location>
</feature>
<evidence type="ECO:0000256" key="1">
    <source>
        <dbReference type="ARBA" id="ARBA00000085"/>
    </source>
</evidence>
<evidence type="ECO:0000256" key="8">
    <source>
        <dbReference type="ARBA" id="ARBA00022777"/>
    </source>
</evidence>
<evidence type="ECO:0000313" key="17">
    <source>
        <dbReference type="Proteomes" id="UP001611548"/>
    </source>
</evidence>
<dbReference type="EMBL" id="JBIRWE010000003">
    <property type="protein sequence ID" value="MFI1964313.1"/>
    <property type="molecule type" value="Genomic_DNA"/>
</dbReference>
<evidence type="ECO:0000256" key="13">
    <source>
        <dbReference type="SAM" id="Phobius"/>
    </source>
</evidence>
<feature type="region of interest" description="Disordered" evidence="12">
    <location>
        <begin position="685"/>
        <end position="872"/>
    </location>
</feature>
<feature type="transmembrane region" description="Helical" evidence="13">
    <location>
        <begin position="74"/>
        <end position="91"/>
    </location>
</feature>
<evidence type="ECO:0000259" key="15">
    <source>
        <dbReference type="SMART" id="SM00387"/>
    </source>
</evidence>
<dbReference type="Pfam" id="PF00672">
    <property type="entry name" value="HAMP"/>
    <property type="match status" value="1"/>
</dbReference>
<evidence type="ECO:0000256" key="4">
    <source>
        <dbReference type="ARBA" id="ARBA00022553"/>
    </source>
</evidence>
<dbReference type="Pfam" id="PF02518">
    <property type="entry name" value="HATPase_c"/>
    <property type="match status" value="1"/>
</dbReference>
<dbReference type="InterPro" id="IPR050980">
    <property type="entry name" value="2C_sensor_his_kinase"/>
</dbReference>
<keyword evidence="10 13" id="KW-1133">Transmembrane helix</keyword>
<dbReference type="Gene3D" id="3.30.565.10">
    <property type="entry name" value="Histidine kinase-like ATPase, C-terminal domain"/>
    <property type="match status" value="1"/>
</dbReference>
<dbReference type="InterPro" id="IPR036890">
    <property type="entry name" value="HATPase_C_sf"/>
</dbReference>
<organism evidence="16 17">
    <name type="scientific">Streptomyces pathocidini</name>
    <dbReference type="NCBI Taxonomy" id="1650571"/>
    <lineage>
        <taxon>Bacteria</taxon>
        <taxon>Bacillati</taxon>
        <taxon>Actinomycetota</taxon>
        <taxon>Actinomycetes</taxon>
        <taxon>Kitasatosporales</taxon>
        <taxon>Streptomycetaceae</taxon>
        <taxon>Streptomyces</taxon>
    </lineage>
</organism>
<dbReference type="EC" id="2.7.13.3" evidence="3"/>